<accession>A0A8H6FA83</accession>
<dbReference type="PANTHER" id="PTHR47429:SF9">
    <property type="entry name" value="PAS DOMAIN-CONTAINING PROTEIN"/>
    <property type="match status" value="1"/>
</dbReference>
<dbReference type="SUPFAM" id="SSF55785">
    <property type="entry name" value="PYP-like sensor domain (PAS domain)"/>
    <property type="match status" value="1"/>
</dbReference>
<gene>
    <name evidence="6" type="ORF">HO133_002636</name>
</gene>
<proteinExistence type="predicted"/>
<evidence type="ECO:0000259" key="5">
    <source>
        <dbReference type="PROSITE" id="PS50113"/>
    </source>
</evidence>
<dbReference type="PANTHER" id="PTHR47429">
    <property type="entry name" value="PROTEIN TWIN LOV 1"/>
    <property type="match status" value="1"/>
</dbReference>
<dbReference type="GeneID" id="59331048"/>
<feature type="domain" description="PAC" evidence="5">
    <location>
        <begin position="394"/>
        <end position="447"/>
    </location>
</feature>
<dbReference type="CDD" id="cd00130">
    <property type="entry name" value="PAS"/>
    <property type="match status" value="1"/>
</dbReference>
<dbReference type="EMBL" id="JACCJB010000015">
    <property type="protein sequence ID" value="KAF6220955.1"/>
    <property type="molecule type" value="Genomic_DNA"/>
</dbReference>
<organism evidence="6 7">
    <name type="scientific">Letharia lupina</name>
    <dbReference type="NCBI Taxonomy" id="560253"/>
    <lineage>
        <taxon>Eukaryota</taxon>
        <taxon>Fungi</taxon>
        <taxon>Dikarya</taxon>
        <taxon>Ascomycota</taxon>
        <taxon>Pezizomycotina</taxon>
        <taxon>Lecanoromycetes</taxon>
        <taxon>OSLEUM clade</taxon>
        <taxon>Lecanoromycetidae</taxon>
        <taxon>Lecanorales</taxon>
        <taxon>Lecanorineae</taxon>
        <taxon>Parmeliaceae</taxon>
        <taxon>Letharia</taxon>
    </lineage>
</organism>
<evidence type="ECO:0000256" key="1">
    <source>
        <dbReference type="ARBA" id="ARBA00022630"/>
    </source>
</evidence>
<keyword evidence="7" id="KW-1185">Reference proteome</keyword>
<evidence type="ECO:0000256" key="3">
    <source>
        <dbReference type="ARBA" id="ARBA00022991"/>
    </source>
</evidence>
<dbReference type="InterPro" id="IPR000700">
    <property type="entry name" value="PAS-assoc_C"/>
</dbReference>
<protein>
    <recommendedName>
        <fullName evidence="5">PAC domain-containing protein</fullName>
    </recommendedName>
</protein>
<feature type="compositionally biased region" description="Polar residues" evidence="4">
    <location>
        <begin position="496"/>
        <end position="513"/>
    </location>
</feature>
<feature type="region of interest" description="Disordered" evidence="4">
    <location>
        <begin position="695"/>
        <end position="808"/>
    </location>
</feature>
<evidence type="ECO:0000313" key="6">
    <source>
        <dbReference type="EMBL" id="KAF6220955.1"/>
    </source>
</evidence>
<feature type="compositionally biased region" description="Polar residues" evidence="4">
    <location>
        <begin position="137"/>
        <end position="165"/>
    </location>
</feature>
<dbReference type="NCBIfam" id="TIGR00229">
    <property type="entry name" value="sensory_box"/>
    <property type="match status" value="1"/>
</dbReference>
<name>A0A8H6FA83_9LECA</name>
<keyword evidence="1" id="KW-0285">Flavoprotein</keyword>
<dbReference type="AlphaFoldDB" id="A0A8H6FA83"/>
<evidence type="ECO:0000256" key="2">
    <source>
        <dbReference type="ARBA" id="ARBA00022643"/>
    </source>
</evidence>
<feature type="compositionally biased region" description="Polar residues" evidence="4">
    <location>
        <begin position="626"/>
        <end position="637"/>
    </location>
</feature>
<dbReference type="GO" id="GO:0005634">
    <property type="term" value="C:nucleus"/>
    <property type="evidence" value="ECO:0007669"/>
    <property type="project" value="TreeGrafter"/>
</dbReference>
<feature type="region of interest" description="Disordered" evidence="4">
    <location>
        <begin position="621"/>
        <end position="652"/>
    </location>
</feature>
<evidence type="ECO:0000313" key="7">
    <source>
        <dbReference type="Proteomes" id="UP000593566"/>
    </source>
</evidence>
<feature type="region of interest" description="Disordered" evidence="4">
    <location>
        <begin position="46"/>
        <end position="193"/>
    </location>
</feature>
<keyword evidence="3" id="KW-0157">Chromophore</keyword>
<dbReference type="InterPro" id="IPR000014">
    <property type="entry name" value="PAS"/>
</dbReference>
<dbReference type="InterPro" id="IPR035965">
    <property type="entry name" value="PAS-like_dom_sf"/>
</dbReference>
<feature type="compositionally biased region" description="Polar residues" evidence="4">
    <location>
        <begin position="92"/>
        <end position="108"/>
    </location>
</feature>
<feature type="region of interest" description="Disordered" evidence="4">
    <location>
        <begin position="496"/>
        <end position="546"/>
    </location>
</feature>
<dbReference type="PROSITE" id="PS50113">
    <property type="entry name" value="PAC"/>
    <property type="match status" value="1"/>
</dbReference>
<evidence type="ECO:0000256" key="4">
    <source>
        <dbReference type="SAM" id="MobiDB-lite"/>
    </source>
</evidence>
<comment type="caution">
    <text evidence="6">The sequence shown here is derived from an EMBL/GenBank/DDBJ whole genome shotgun (WGS) entry which is preliminary data.</text>
</comment>
<keyword evidence="2" id="KW-0288">FMN</keyword>
<dbReference type="Proteomes" id="UP000593566">
    <property type="component" value="Unassembled WGS sequence"/>
</dbReference>
<dbReference type="Pfam" id="PF13426">
    <property type="entry name" value="PAS_9"/>
    <property type="match status" value="1"/>
</dbReference>
<dbReference type="RefSeq" id="XP_037150390.1">
    <property type="nucleotide sequence ID" value="XM_037293561.1"/>
</dbReference>
<sequence length="808" mass="89511">MQPSDDAFDFYDSLLIFDRICPFAVKNLPIMSRRVFDVGLDMGRIRNGLKHNKDSKRSKSFRSNFTKDDSLVDDTPLPNQSNALVPRHKKSNPSLATKRQNHNHTLSNEEPVVLPSANLSPRMDTEFPLPPSKRISPEQNQVNGNAERSVHPSQLFPSGPSNGSPESAPKPERRGSGDQNFDLKPPPPNSKVKNIDTLSEQLFSGDHLRVILKDPSFFLRFTAFLNRYRPHSAPILVRYLEAQKAMKAVEYANALAETLRPTPGEPSGPCPAASIDPRFEARSKRSFESLINEALPAYITNCLTKVVTESMVKEITGQGMPVMRELVGGLAEVFCLADPSIKDCPIVYASEEFYRTSRYSRDDVLGRNCRFLQGPKSNRTTVARIGTAIKSGQESCETLLNYRRDGTPFMNLLLTAPLYDNRGSVRYFIGAQIDVSGLIEDGRGLDSFAHYLAENRPNRNRDSDQSNDTISQRHLKTLSEFGQMLSLDESSVFQHHSRASSVQDNASTISYRGNHSRQEPGMRRTRRVLGNDDDEEEEGKDKNAWALSSIGPSGKLPGVYQNYLLVRPHPSMRIIFVSPALRIPGLLQSPFLSRIGGPSHVREGLLDAFESGAAVTAKVTWLPHGQENNDMTNGDSRPSSRRGGPPDQSARTRYISCTPLLGSDDQVGVWMVVMVENEFVTGSLASRQAALNRFNNNNNEIPPTPSDYQRETHVGSDTDEGGGARRTFESQRGGFERSASGQIRDERKGRVGSEGGRLYADFMKNGGGGKMSMDDMAEENGTGNGIRQSDGPDRYVNGEGRVEEVRSP</sequence>
<feature type="compositionally biased region" description="Basic and acidic residues" evidence="4">
    <location>
        <begin position="708"/>
        <end position="729"/>
    </location>
</feature>
<reference evidence="6 7" key="1">
    <citation type="journal article" date="2020" name="Genomics">
        <title>Complete, high-quality genomes from long-read metagenomic sequencing of two wolf lichen thalli reveals enigmatic genome architecture.</title>
        <authorList>
            <person name="McKenzie S.K."/>
            <person name="Walston R.F."/>
            <person name="Allen J.L."/>
        </authorList>
    </citation>
    <scope>NUCLEOTIDE SEQUENCE [LARGE SCALE GENOMIC DNA]</scope>
    <source>
        <strain evidence="6">WasteWater1</strain>
    </source>
</reference>
<dbReference type="Gene3D" id="3.30.450.20">
    <property type="entry name" value="PAS domain"/>
    <property type="match status" value="1"/>
</dbReference>